<gene>
    <name evidence="2" type="ORF">BS50DRAFT_677047</name>
</gene>
<dbReference type="STRING" id="1448308.A0A2T2NQ15"/>
<organism evidence="2 3">
    <name type="scientific">Corynespora cassiicola Philippines</name>
    <dbReference type="NCBI Taxonomy" id="1448308"/>
    <lineage>
        <taxon>Eukaryota</taxon>
        <taxon>Fungi</taxon>
        <taxon>Dikarya</taxon>
        <taxon>Ascomycota</taxon>
        <taxon>Pezizomycotina</taxon>
        <taxon>Dothideomycetes</taxon>
        <taxon>Pleosporomycetidae</taxon>
        <taxon>Pleosporales</taxon>
        <taxon>Corynesporascaceae</taxon>
        <taxon>Corynespora</taxon>
    </lineage>
</organism>
<evidence type="ECO:0000313" key="2">
    <source>
        <dbReference type="EMBL" id="PSN67521.1"/>
    </source>
</evidence>
<dbReference type="AlphaFoldDB" id="A0A2T2NQ15"/>
<dbReference type="InterPro" id="IPR036047">
    <property type="entry name" value="F-box-like_dom_sf"/>
</dbReference>
<reference evidence="2 3" key="1">
    <citation type="journal article" date="2018" name="Front. Microbiol.">
        <title>Genome-Wide Analysis of Corynespora cassiicola Leaf Fall Disease Putative Effectors.</title>
        <authorList>
            <person name="Lopez D."/>
            <person name="Ribeiro S."/>
            <person name="Label P."/>
            <person name="Fumanal B."/>
            <person name="Venisse J.S."/>
            <person name="Kohler A."/>
            <person name="de Oliveira R.R."/>
            <person name="Labutti K."/>
            <person name="Lipzen A."/>
            <person name="Lail K."/>
            <person name="Bauer D."/>
            <person name="Ohm R.A."/>
            <person name="Barry K.W."/>
            <person name="Spatafora J."/>
            <person name="Grigoriev I.V."/>
            <person name="Martin F.M."/>
            <person name="Pujade-Renaud V."/>
        </authorList>
    </citation>
    <scope>NUCLEOTIDE SEQUENCE [LARGE SCALE GENOMIC DNA]</scope>
    <source>
        <strain evidence="2 3">Philippines</strain>
    </source>
</reference>
<dbReference type="InterPro" id="IPR001810">
    <property type="entry name" value="F-box_dom"/>
</dbReference>
<keyword evidence="3" id="KW-1185">Reference proteome</keyword>
<feature type="domain" description="F-box" evidence="1">
    <location>
        <begin position="5"/>
        <end position="29"/>
    </location>
</feature>
<protein>
    <recommendedName>
        <fullName evidence="1">F-box domain-containing protein</fullName>
    </recommendedName>
</protein>
<accession>A0A2T2NQ15</accession>
<dbReference type="PROSITE" id="PS50181">
    <property type="entry name" value="FBOX"/>
    <property type="match status" value="1"/>
</dbReference>
<dbReference type="EMBL" id="KZ678135">
    <property type="protein sequence ID" value="PSN67521.1"/>
    <property type="molecule type" value="Genomic_DNA"/>
</dbReference>
<evidence type="ECO:0000259" key="1">
    <source>
        <dbReference type="PROSITE" id="PS50181"/>
    </source>
</evidence>
<sequence>MAAQSDTLFNLPAELVQKVFSYLDPESFYLCLRTSELFRLHALYPGLLREQLSRVPGHRDLSAPEFQDAESLLTEFMRRCEAHLYNGSSRIADVCTWDVNPQASRKISRIINLNRTHDDEKDYEPIKKSGMVPQTQLNDFNPLIFVEVIPKHTTVNVYEIMEEQSRWTPKLRHTIVPSMLSHILPGVSESQTYQVLQVAANWHKDKPYLAVAYRRSQRDPVATTKVVVFGFSPRFGPLIKTSFDLDTNVYDEVLAIGLTRNLELLASTWAPCHPSGKGNSSYPEAAKARRCHNVEDPVTLEIRTMEHVQQLYEHYGYRFTRIEVGSKRWSLLPEHIPHPKWTASITSEPQRDFVYREFPDMNLPADFGTGCERRFIGRPIAQFHEHRHPDLRRNYNPRRNNRRACTNIILTLVITTPYTHPRYNPSPVACRSGAFLLKASYSAFRSPTTCYPTDPYIMSEAWHMYTPVARLDGIPDLDNLCTEGLKIAVSPLCTRIAIAHWRSVLIYAINPEAFLRPEVGTAGKGRHDTDEDKCYRRRCGWEYHGNLPVWENECVVLPPIQLPEVKGVVFDLEFRTEDEVWAWGEAGLSRWEFAGDIWTEREEKVLPASLWDD</sequence>
<evidence type="ECO:0000313" key="3">
    <source>
        <dbReference type="Proteomes" id="UP000240883"/>
    </source>
</evidence>
<proteinExistence type="predicted"/>
<name>A0A2T2NQ15_CORCC</name>
<dbReference type="OrthoDB" id="6058203at2759"/>
<dbReference type="Proteomes" id="UP000240883">
    <property type="component" value="Unassembled WGS sequence"/>
</dbReference>
<dbReference type="SUPFAM" id="SSF81383">
    <property type="entry name" value="F-box domain"/>
    <property type="match status" value="1"/>
</dbReference>